<comment type="caution">
    <text evidence="1">The sequence shown here is derived from an EMBL/GenBank/DDBJ whole genome shotgun (WGS) entry which is preliminary data.</text>
</comment>
<organism evidence="1">
    <name type="scientific">marine sediment metagenome</name>
    <dbReference type="NCBI Taxonomy" id="412755"/>
    <lineage>
        <taxon>unclassified sequences</taxon>
        <taxon>metagenomes</taxon>
        <taxon>ecological metagenomes</taxon>
    </lineage>
</organism>
<protein>
    <recommendedName>
        <fullName evidence="2">UDP-glucose/GDP-mannose dehydrogenase N-terminal domain-containing protein</fullName>
    </recommendedName>
</protein>
<sequence length="53" mass="5886">MKMRIIIGCNKSGREAIAFLARGHDVYTCDILPAEWKHKSKINGADNLDIIAS</sequence>
<accession>X1EV31</accession>
<name>X1EV31_9ZZZZ</name>
<reference evidence="1" key="1">
    <citation type="journal article" date="2014" name="Front. Microbiol.">
        <title>High frequency of phylogenetically diverse reductive dehalogenase-homologous genes in deep subseafloor sedimentary metagenomes.</title>
        <authorList>
            <person name="Kawai M."/>
            <person name="Futagami T."/>
            <person name="Toyoda A."/>
            <person name="Takaki Y."/>
            <person name="Nishi S."/>
            <person name="Hori S."/>
            <person name="Arai W."/>
            <person name="Tsubouchi T."/>
            <person name="Morono Y."/>
            <person name="Uchiyama I."/>
            <person name="Ito T."/>
            <person name="Fujiyama A."/>
            <person name="Inagaki F."/>
            <person name="Takami H."/>
        </authorList>
    </citation>
    <scope>NUCLEOTIDE SEQUENCE</scope>
    <source>
        <strain evidence="1">Expedition CK06-06</strain>
    </source>
</reference>
<proteinExistence type="predicted"/>
<dbReference type="AlphaFoldDB" id="X1EV31"/>
<gene>
    <name evidence="1" type="ORF">S01H4_66507</name>
</gene>
<evidence type="ECO:0008006" key="2">
    <source>
        <dbReference type="Google" id="ProtNLM"/>
    </source>
</evidence>
<dbReference type="EMBL" id="BART01041229">
    <property type="protein sequence ID" value="GAH24170.1"/>
    <property type="molecule type" value="Genomic_DNA"/>
</dbReference>
<evidence type="ECO:0000313" key="1">
    <source>
        <dbReference type="EMBL" id="GAH24170.1"/>
    </source>
</evidence>
<feature type="non-terminal residue" evidence="1">
    <location>
        <position position="53"/>
    </location>
</feature>